<dbReference type="AlphaFoldDB" id="A0A1W6YHH6"/>
<reference evidence="1 2" key="1">
    <citation type="submission" date="2017-05" db="EMBL/GenBank/DDBJ databases">
        <title>Complete and WGS of Bordetella genogroups.</title>
        <authorList>
            <person name="Spilker T."/>
            <person name="LiPuma J."/>
        </authorList>
    </citation>
    <scope>NUCLEOTIDE SEQUENCE [LARGE SCALE GENOMIC DNA]</scope>
    <source>
        <strain evidence="1 2">AU19157</strain>
    </source>
</reference>
<keyword evidence="2" id="KW-1185">Reference proteome</keyword>
<sequence length="291" mass="32246">MLKTQPLSYRLYAPDNYPAASASSPLVLDSPHSGTTYPPDFAPAIDFGALRTAEDTWIDDLWSGALAFGVPMVAASFPRAYIDANRAADEIDALLLDAPWDGPLNETGKVKLGKGLIWRMLDDGTPLYARKLSVAEVHHRIDACWKPYHQAVAQLLDAAHQRFGKVWHINCHSMPSVAGAYATDKPGLVHPDFVLGDRDGSTSAPEFRQFVAAWLREKGYDVAENDPYKGVELVRAFGHPAEGRHSLQIEVNRKLYMDEVTLRPHEGYARLQADLRGLSEALVAWMRDQIA</sequence>
<proteinExistence type="predicted"/>
<dbReference type="GO" id="GO:0016787">
    <property type="term" value="F:hydrolase activity"/>
    <property type="evidence" value="ECO:0007669"/>
    <property type="project" value="UniProtKB-KW"/>
</dbReference>
<keyword evidence="1" id="KW-0378">Hydrolase</keyword>
<dbReference type="STRING" id="1416806.CAL12_06080"/>
<protein>
    <submittedName>
        <fullName evidence="1">N-formylglutamate amidohydrolase</fullName>
    </submittedName>
</protein>
<name>A0A1W6YHH6_9BORD</name>
<gene>
    <name evidence="1" type="ORF">CAL12_06080</name>
</gene>
<dbReference type="RefSeq" id="WP_086063674.1">
    <property type="nucleotide sequence ID" value="NZ_CP021108.1"/>
</dbReference>
<dbReference type="Proteomes" id="UP000194151">
    <property type="component" value="Chromosome"/>
</dbReference>
<dbReference type="KEGG" id="bgv:CAL12_06080"/>
<dbReference type="Gene3D" id="3.40.630.40">
    <property type="entry name" value="Zn-dependent exopeptidases"/>
    <property type="match status" value="1"/>
</dbReference>
<organism evidence="1 2">
    <name type="scientific">Bordetella genomosp. 8</name>
    <dbReference type="NCBI Taxonomy" id="1416806"/>
    <lineage>
        <taxon>Bacteria</taxon>
        <taxon>Pseudomonadati</taxon>
        <taxon>Pseudomonadota</taxon>
        <taxon>Betaproteobacteria</taxon>
        <taxon>Burkholderiales</taxon>
        <taxon>Alcaligenaceae</taxon>
        <taxon>Bordetella</taxon>
    </lineage>
</organism>
<accession>A0A1W6YHH6</accession>
<dbReference type="EMBL" id="CP021108">
    <property type="protein sequence ID" value="ARP80444.1"/>
    <property type="molecule type" value="Genomic_DNA"/>
</dbReference>
<evidence type="ECO:0000313" key="2">
    <source>
        <dbReference type="Proteomes" id="UP000194151"/>
    </source>
</evidence>
<dbReference type="SUPFAM" id="SSF53187">
    <property type="entry name" value="Zn-dependent exopeptidases"/>
    <property type="match status" value="1"/>
</dbReference>
<evidence type="ECO:0000313" key="1">
    <source>
        <dbReference type="EMBL" id="ARP80444.1"/>
    </source>
</evidence>
<dbReference type="InterPro" id="IPR007709">
    <property type="entry name" value="N-FG_amidohydro"/>
</dbReference>
<dbReference type="OrthoDB" id="8716700at2"/>
<dbReference type="Pfam" id="PF05013">
    <property type="entry name" value="FGase"/>
    <property type="match status" value="1"/>
</dbReference>